<keyword evidence="5" id="KW-1185">Reference proteome</keyword>
<reference evidence="4 5" key="1">
    <citation type="submission" date="2017-06" db="EMBL/GenBank/DDBJ databases">
        <title>Ant-infecting Ophiocordyceps genomes reveal a high diversity of potential behavioral manipulation genes and a possible major role for enterotoxins.</title>
        <authorList>
            <person name="De Bekker C."/>
            <person name="Evans H.C."/>
            <person name="Brachmann A."/>
            <person name="Hughes D.P."/>
        </authorList>
    </citation>
    <scope>NUCLEOTIDE SEQUENCE [LARGE SCALE GENOMIC DNA]</scope>
    <source>
        <strain evidence="4 5">Map64</strain>
    </source>
</reference>
<dbReference type="InterPro" id="IPR013126">
    <property type="entry name" value="Hsp_70_fam"/>
</dbReference>
<feature type="region of interest" description="Disordered" evidence="3">
    <location>
        <begin position="1"/>
        <end position="31"/>
    </location>
</feature>
<sequence>MNQGGASLGAGRDASPRQVGSTPASSSEAISWEGASRERLIVGVDFGTTFSGVAAAHASAPDDIEIIKTWPGGSSDKVPSEIAYEAGSIKWGFQVKADGARIRCIKLFLDRTLRLPFYVDNYDTAAQLQRSNKQVVDVVSDYLTQLQQHTRAILARRYGEAFVAAAQIDYVLTCPAVWSDAAKNTTLLAAERAGMGRQSEIQMISEPEAAAVYTLNAIQANCLKVGDNIIVCDAGGGTVDLISYKILSLRPLRVEESAVGTGGLCGSAFLNYGFEAQVRRKLGAELLHEMKTTRRGDSWQTALNYFENVKRSFSDEYEQEWLVPWAASA</sequence>
<dbReference type="Gene3D" id="3.30.420.40">
    <property type="match status" value="1"/>
</dbReference>
<organism evidence="4 5">
    <name type="scientific">Ophiocordyceps australis</name>
    <dbReference type="NCBI Taxonomy" id="1399860"/>
    <lineage>
        <taxon>Eukaryota</taxon>
        <taxon>Fungi</taxon>
        <taxon>Dikarya</taxon>
        <taxon>Ascomycota</taxon>
        <taxon>Pezizomycotina</taxon>
        <taxon>Sordariomycetes</taxon>
        <taxon>Hypocreomycetidae</taxon>
        <taxon>Hypocreales</taxon>
        <taxon>Ophiocordycipitaceae</taxon>
        <taxon>Ophiocordyceps</taxon>
    </lineage>
</organism>
<dbReference type="STRING" id="1399860.A0A2C5XXU2"/>
<dbReference type="GO" id="GO:0140662">
    <property type="term" value="F:ATP-dependent protein folding chaperone"/>
    <property type="evidence" value="ECO:0007669"/>
    <property type="project" value="InterPro"/>
</dbReference>
<keyword evidence="1" id="KW-0547">Nucleotide-binding</keyword>
<dbReference type="InterPro" id="IPR043129">
    <property type="entry name" value="ATPase_NBD"/>
</dbReference>
<comment type="caution">
    <text evidence="4">The sequence shown here is derived from an EMBL/GenBank/DDBJ whole genome shotgun (WGS) entry which is preliminary data.</text>
</comment>
<dbReference type="Proteomes" id="UP000226192">
    <property type="component" value="Unassembled WGS sequence"/>
</dbReference>
<dbReference type="PANTHER" id="PTHR14187">
    <property type="entry name" value="ALPHA KINASE/ELONGATION FACTOR 2 KINASE"/>
    <property type="match status" value="1"/>
</dbReference>
<accession>A0A2C5XXU2</accession>
<evidence type="ECO:0000313" key="4">
    <source>
        <dbReference type="EMBL" id="PHH59441.1"/>
    </source>
</evidence>
<dbReference type="Pfam" id="PF00012">
    <property type="entry name" value="HSP70"/>
    <property type="match status" value="1"/>
</dbReference>
<feature type="compositionally biased region" description="Polar residues" evidence="3">
    <location>
        <begin position="18"/>
        <end position="29"/>
    </location>
</feature>
<dbReference type="PANTHER" id="PTHR14187:SF82">
    <property type="entry name" value="FAMILY CHAPERONE, PUTATIVE (AFU_ORTHOLOGUE AFUA_7G08575)-RELATED"/>
    <property type="match status" value="1"/>
</dbReference>
<dbReference type="AlphaFoldDB" id="A0A2C5XXU2"/>
<protein>
    <submittedName>
        <fullName evidence="4">Uncharacterized protein</fullName>
    </submittedName>
</protein>
<dbReference type="OrthoDB" id="2963168at2759"/>
<dbReference type="GO" id="GO:0005524">
    <property type="term" value="F:ATP binding"/>
    <property type="evidence" value="ECO:0007669"/>
    <property type="project" value="UniProtKB-KW"/>
</dbReference>
<dbReference type="EMBL" id="NJET01000206">
    <property type="protein sequence ID" value="PHH59441.1"/>
    <property type="molecule type" value="Genomic_DNA"/>
</dbReference>
<name>A0A2C5XXU2_9HYPO</name>
<keyword evidence="2" id="KW-0067">ATP-binding</keyword>
<dbReference type="SUPFAM" id="SSF53067">
    <property type="entry name" value="Actin-like ATPase domain"/>
    <property type="match status" value="2"/>
</dbReference>
<dbReference type="CDD" id="cd10170">
    <property type="entry name" value="ASKHA_NBD_HSP70"/>
    <property type="match status" value="1"/>
</dbReference>
<evidence type="ECO:0000256" key="3">
    <source>
        <dbReference type="SAM" id="MobiDB-lite"/>
    </source>
</evidence>
<gene>
    <name evidence="4" type="ORF">CDD81_3201</name>
</gene>
<evidence type="ECO:0000313" key="5">
    <source>
        <dbReference type="Proteomes" id="UP000226192"/>
    </source>
</evidence>
<evidence type="ECO:0000256" key="2">
    <source>
        <dbReference type="ARBA" id="ARBA00022840"/>
    </source>
</evidence>
<evidence type="ECO:0000256" key="1">
    <source>
        <dbReference type="ARBA" id="ARBA00022741"/>
    </source>
</evidence>
<proteinExistence type="predicted"/>